<dbReference type="EMBL" id="PYSV01000015">
    <property type="protein sequence ID" value="PTA67085.1"/>
    <property type="molecule type" value="Genomic_DNA"/>
</dbReference>
<dbReference type="OrthoDB" id="57332at2"/>
<proteinExistence type="predicted"/>
<gene>
    <name evidence="2" type="ORF">C8263_14300</name>
</gene>
<accession>A0A2T3W5A7</accession>
<evidence type="ECO:0000256" key="1">
    <source>
        <dbReference type="SAM" id="MobiDB-lite"/>
    </source>
</evidence>
<dbReference type="Proteomes" id="UP000240317">
    <property type="component" value="Unassembled WGS sequence"/>
</dbReference>
<dbReference type="SUPFAM" id="SSF63829">
    <property type="entry name" value="Calcium-dependent phosphotriesterase"/>
    <property type="match status" value="1"/>
</dbReference>
<dbReference type="AlphaFoldDB" id="A0A2T3W5A7"/>
<keyword evidence="3" id="KW-1185">Reference proteome</keyword>
<dbReference type="Pfam" id="PF24684">
    <property type="entry name" value="Vgb_lyase"/>
    <property type="match status" value="1"/>
</dbReference>
<evidence type="ECO:0000313" key="2">
    <source>
        <dbReference type="EMBL" id="PTA67085.1"/>
    </source>
</evidence>
<dbReference type="PANTHER" id="PTHR40274:SF3">
    <property type="entry name" value="VIRGINIAMYCIN B LYASE"/>
    <property type="match status" value="1"/>
</dbReference>
<sequence length="443" mass="44952">MTTTGPTRSTPVPARPPRPRHPGAALLLGTLLLACGSAPGGPGTPPGGQTGTLTLSVERLPVAGEPPQPGTLRLRATPPAGVSVTVEGAPPGLYLTPGPPAAEGSDTVVALNPQGQSGGPVTLRVTAPTGTARLSVPVLAQRRWRIPAATPYLAAAALPTPEGRLLLRAPANAEATLRHTLLRFDPAQGDWATLAFGLQGFEAITSHAARGAEVWAAVRGVTAAGSFLVRRSETGDLTRFLAGTPETLNHLTPTPDGRLWFLAYGQPRLLALDPGTGAVSSLPTDGVPETLVALDSATLAYTRRGAAPAVVTVHVPSGAARTFAVGTANVSVPDLLTPAPDGTLWFAETRTGAVSNLDPRTGAARTLTLPAGTRPGALAVAPDGTLWVADPTRGTLLRVAPGASTGALVALPPGTPAGPRALTVTPDGVVWFETGGQWVRMSG</sequence>
<reference evidence="2 3" key="1">
    <citation type="submission" date="2018-03" db="EMBL/GenBank/DDBJ databases">
        <title>Draft genome of Deinococcus sp. OD32.</title>
        <authorList>
            <person name="Wang X.-P."/>
            <person name="Du Z.-J."/>
        </authorList>
    </citation>
    <scope>NUCLEOTIDE SEQUENCE [LARGE SCALE GENOMIC DNA]</scope>
    <source>
        <strain evidence="2 3">OD32</strain>
    </source>
</reference>
<dbReference type="InterPro" id="IPR015943">
    <property type="entry name" value="WD40/YVTN_repeat-like_dom_sf"/>
</dbReference>
<protein>
    <recommendedName>
        <fullName evidence="4">Streptogramin lyase</fullName>
    </recommendedName>
</protein>
<name>A0A2T3W5A7_9DEIO</name>
<feature type="region of interest" description="Disordered" evidence="1">
    <location>
        <begin position="1"/>
        <end position="22"/>
    </location>
</feature>
<dbReference type="PANTHER" id="PTHR40274">
    <property type="entry name" value="VIRGINIAMYCIN B LYASE"/>
    <property type="match status" value="1"/>
</dbReference>
<feature type="compositionally biased region" description="Polar residues" evidence="1">
    <location>
        <begin position="1"/>
        <end position="10"/>
    </location>
</feature>
<organism evidence="2 3">
    <name type="scientific">Deinococcus arcticus</name>
    <dbReference type="NCBI Taxonomy" id="2136176"/>
    <lineage>
        <taxon>Bacteria</taxon>
        <taxon>Thermotogati</taxon>
        <taxon>Deinococcota</taxon>
        <taxon>Deinococci</taxon>
        <taxon>Deinococcales</taxon>
        <taxon>Deinococcaceae</taxon>
        <taxon>Deinococcus</taxon>
    </lineage>
</organism>
<dbReference type="RefSeq" id="WP_107138823.1">
    <property type="nucleotide sequence ID" value="NZ_PYSV01000015.1"/>
</dbReference>
<dbReference type="InterPro" id="IPR051344">
    <property type="entry name" value="Vgb"/>
</dbReference>
<evidence type="ECO:0000313" key="3">
    <source>
        <dbReference type="Proteomes" id="UP000240317"/>
    </source>
</evidence>
<comment type="caution">
    <text evidence="2">The sequence shown here is derived from an EMBL/GenBank/DDBJ whole genome shotgun (WGS) entry which is preliminary data.</text>
</comment>
<dbReference type="Gene3D" id="2.130.10.10">
    <property type="entry name" value="YVTN repeat-like/Quinoprotein amine dehydrogenase"/>
    <property type="match status" value="1"/>
</dbReference>
<evidence type="ECO:0008006" key="4">
    <source>
        <dbReference type="Google" id="ProtNLM"/>
    </source>
</evidence>